<name>A0A7G9WH83_9FIRM</name>
<evidence type="ECO:0000313" key="3">
    <source>
        <dbReference type="Proteomes" id="UP000516046"/>
    </source>
</evidence>
<keyword evidence="3" id="KW-1185">Reference proteome</keyword>
<dbReference type="EMBL" id="CP060696">
    <property type="protein sequence ID" value="QNO18045.1"/>
    <property type="molecule type" value="Genomic_DNA"/>
</dbReference>
<proteinExistence type="predicted"/>
<protein>
    <submittedName>
        <fullName evidence="2">Uncharacterized protein</fullName>
    </submittedName>
</protein>
<accession>A0A7G9WH83</accession>
<dbReference type="AlphaFoldDB" id="A0A7G9WH83"/>
<dbReference type="Proteomes" id="UP000516046">
    <property type="component" value="Chromosome"/>
</dbReference>
<sequence length="144" mass="15008">MDDLAQKLSAMLNDPSTMAQVQSIMGALGSGNSVGQTAPAPPPTQPVVQQQPVPAAAPAAANPLGALAGLTSSGLNAETLGLVTRLAPMLSSIQQEDDSTRLLHALRPLLGATRQKKLDEAIRLLQMMRMLPLLRQSGILGQLL</sequence>
<reference evidence="2 3" key="1">
    <citation type="submission" date="2020-08" db="EMBL/GenBank/DDBJ databases">
        <authorList>
            <person name="Ren C."/>
            <person name="Gu Y."/>
            <person name="Xu Y."/>
        </authorList>
    </citation>
    <scope>NUCLEOTIDE SEQUENCE [LARGE SCALE GENOMIC DNA]</scope>
    <source>
        <strain evidence="2 3">LBM18003</strain>
    </source>
</reference>
<evidence type="ECO:0000313" key="2">
    <source>
        <dbReference type="EMBL" id="QNO18045.1"/>
    </source>
</evidence>
<organism evidence="2 3">
    <name type="scientific">Caproicibacterium amylolyticum</name>
    <dbReference type="NCBI Taxonomy" id="2766537"/>
    <lineage>
        <taxon>Bacteria</taxon>
        <taxon>Bacillati</taxon>
        <taxon>Bacillota</taxon>
        <taxon>Clostridia</taxon>
        <taxon>Eubacteriales</taxon>
        <taxon>Oscillospiraceae</taxon>
        <taxon>Caproicibacterium</taxon>
    </lineage>
</organism>
<evidence type="ECO:0000256" key="1">
    <source>
        <dbReference type="SAM" id="MobiDB-lite"/>
    </source>
</evidence>
<feature type="compositionally biased region" description="Low complexity" evidence="1">
    <location>
        <begin position="46"/>
        <end position="56"/>
    </location>
</feature>
<dbReference type="RefSeq" id="WP_212507110.1">
    <property type="nucleotide sequence ID" value="NZ_CP060696.1"/>
</dbReference>
<dbReference type="KEGG" id="caml:H6X83_14205"/>
<feature type="region of interest" description="Disordered" evidence="1">
    <location>
        <begin position="30"/>
        <end position="56"/>
    </location>
</feature>
<gene>
    <name evidence="2" type="ORF">H6X83_14205</name>
</gene>